<reference evidence="1 2" key="1">
    <citation type="journal article" date="2013" name="PLoS Genet.">
        <title>The genome and development-dependent transcriptomes of Pyronema confluens: a window into fungal evolution.</title>
        <authorList>
            <person name="Traeger S."/>
            <person name="Altegoer F."/>
            <person name="Freitag M."/>
            <person name="Gabaldon T."/>
            <person name="Kempken F."/>
            <person name="Kumar A."/>
            <person name="Marcet-Houben M."/>
            <person name="Poggeler S."/>
            <person name="Stajich J.E."/>
            <person name="Nowrousian M."/>
        </authorList>
    </citation>
    <scope>NUCLEOTIDE SEQUENCE [LARGE SCALE GENOMIC DNA]</scope>
    <source>
        <strain evidence="2">CBS 100304</strain>
        <tissue evidence="1">Vegetative mycelium</tissue>
    </source>
</reference>
<proteinExistence type="predicted"/>
<dbReference type="AlphaFoldDB" id="U4L8R1"/>
<organism evidence="1 2">
    <name type="scientific">Pyronema omphalodes (strain CBS 100304)</name>
    <name type="common">Pyronema confluens</name>
    <dbReference type="NCBI Taxonomy" id="1076935"/>
    <lineage>
        <taxon>Eukaryota</taxon>
        <taxon>Fungi</taxon>
        <taxon>Dikarya</taxon>
        <taxon>Ascomycota</taxon>
        <taxon>Pezizomycotina</taxon>
        <taxon>Pezizomycetes</taxon>
        <taxon>Pezizales</taxon>
        <taxon>Pyronemataceae</taxon>
        <taxon>Pyronema</taxon>
    </lineage>
</organism>
<dbReference type="OrthoDB" id="10667148at2759"/>
<name>U4L8R1_PYROM</name>
<dbReference type="Proteomes" id="UP000018144">
    <property type="component" value="Unassembled WGS sequence"/>
</dbReference>
<sequence>MPPTKPVRKHTQVCHCSAHGGSSHTAVSHEQYGRFLNKTAPPRAQAPSPEQISLAESVQLQLRGPIPGIPLPPPPSRQEIIHRGWLVEWYCRQMVLQESRHPAALREHNRQLKLAQEFDEESARRDRERAFAKLTAQAPPLSHNQLPLPPHLSEPGRREIRRQEIPEQNPQYPVQYRLNSSRILAKTRASVRLRSGERIKPGEPATAPQMKGWMSKVSNIAKNKQDAFTTTQRNKDTAEPPMVKVALGNLNPKQYPGRPWHALKKRQTVARENKTASGGTVEKNDIQSWRQALAAPSGWEEIQKTLDAQPRVKRTRSMSALSC</sequence>
<evidence type="ECO:0000313" key="1">
    <source>
        <dbReference type="EMBL" id="CCX13232.1"/>
    </source>
</evidence>
<evidence type="ECO:0000313" key="2">
    <source>
        <dbReference type="Proteomes" id="UP000018144"/>
    </source>
</evidence>
<protein>
    <submittedName>
        <fullName evidence="1">Uncharacterized protein</fullName>
    </submittedName>
</protein>
<dbReference type="EMBL" id="HF935790">
    <property type="protein sequence ID" value="CCX13232.1"/>
    <property type="molecule type" value="Genomic_DNA"/>
</dbReference>
<accession>U4L8R1</accession>
<keyword evidence="2" id="KW-1185">Reference proteome</keyword>
<gene>
    <name evidence="1" type="ORF">PCON_12825</name>
</gene>